<evidence type="ECO:0000313" key="3">
    <source>
        <dbReference type="Proteomes" id="UP000178783"/>
    </source>
</evidence>
<evidence type="ECO:0000313" key="2">
    <source>
        <dbReference type="EMBL" id="OGF24526.1"/>
    </source>
</evidence>
<dbReference type="Proteomes" id="UP000178783">
    <property type="component" value="Unassembled WGS sequence"/>
</dbReference>
<comment type="caution">
    <text evidence="2">The sequence shown here is derived from an EMBL/GenBank/DDBJ whole genome shotgun (WGS) entry which is preliminary data.</text>
</comment>
<gene>
    <name evidence="2" type="ORF">A3H66_01590</name>
</gene>
<protein>
    <recommendedName>
        <fullName evidence="1">Methyltransferase type 11 domain-containing protein</fullName>
    </recommendedName>
</protein>
<feature type="domain" description="Methyltransferase type 11" evidence="1">
    <location>
        <begin position="33"/>
        <end position="79"/>
    </location>
</feature>
<dbReference type="STRING" id="1797989.A3H66_01590"/>
<accession>A0A1F5SD46</accession>
<evidence type="ECO:0000259" key="1">
    <source>
        <dbReference type="Pfam" id="PF08241"/>
    </source>
</evidence>
<dbReference type="EMBL" id="MFFW01000011">
    <property type="protein sequence ID" value="OGF24526.1"/>
    <property type="molecule type" value="Genomic_DNA"/>
</dbReference>
<dbReference type="GO" id="GO:0008757">
    <property type="term" value="F:S-adenosylmethionine-dependent methyltransferase activity"/>
    <property type="evidence" value="ECO:0007669"/>
    <property type="project" value="InterPro"/>
</dbReference>
<sequence>MLANKLNLGCGQVRLPGYFGVDLVKTSAADLAHDLNVTPYPFPADSVDEIIADNILEHLDDVIAVMEEWHRLCRHGAIIKISLPYYKSSGAFTDPTHQHFFRENSFQYFTPEHKYHYYTKAKFKILKTQLLAENYNDRRHKIRNLLPGKKFLNYWLFNIYDGIYFELKCLK</sequence>
<dbReference type="AlphaFoldDB" id="A0A1F5SD46"/>
<name>A0A1F5SD46_9BACT</name>
<dbReference type="InterPro" id="IPR029063">
    <property type="entry name" value="SAM-dependent_MTases_sf"/>
</dbReference>
<dbReference type="Pfam" id="PF08241">
    <property type="entry name" value="Methyltransf_11"/>
    <property type="match status" value="1"/>
</dbReference>
<proteinExistence type="predicted"/>
<dbReference type="SUPFAM" id="SSF53335">
    <property type="entry name" value="S-adenosyl-L-methionine-dependent methyltransferases"/>
    <property type="match status" value="1"/>
</dbReference>
<organism evidence="2 3">
    <name type="scientific">Candidatus Falkowbacteria bacterium RIFCSPLOWO2_02_FULL_45_21</name>
    <dbReference type="NCBI Taxonomy" id="1797989"/>
    <lineage>
        <taxon>Bacteria</taxon>
        <taxon>Candidatus Falkowiibacteriota</taxon>
    </lineage>
</organism>
<dbReference type="InterPro" id="IPR013216">
    <property type="entry name" value="Methyltransf_11"/>
</dbReference>
<dbReference type="Gene3D" id="3.40.50.150">
    <property type="entry name" value="Vaccinia Virus protein VP39"/>
    <property type="match status" value="1"/>
</dbReference>
<reference evidence="2 3" key="1">
    <citation type="journal article" date="2016" name="Nat. Commun.">
        <title>Thousands of microbial genomes shed light on interconnected biogeochemical processes in an aquifer system.</title>
        <authorList>
            <person name="Anantharaman K."/>
            <person name="Brown C.T."/>
            <person name="Hug L.A."/>
            <person name="Sharon I."/>
            <person name="Castelle C.J."/>
            <person name="Probst A.J."/>
            <person name="Thomas B.C."/>
            <person name="Singh A."/>
            <person name="Wilkins M.J."/>
            <person name="Karaoz U."/>
            <person name="Brodie E.L."/>
            <person name="Williams K.H."/>
            <person name="Hubbard S.S."/>
            <person name="Banfield J.F."/>
        </authorList>
    </citation>
    <scope>NUCLEOTIDE SEQUENCE [LARGE SCALE GENOMIC DNA]</scope>
</reference>